<dbReference type="SMART" id="SM00054">
    <property type="entry name" value="EFh"/>
    <property type="match status" value="2"/>
</dbReference>
<accession>A0A8S1LF61</accession>
<dbReference type="PANTHER" id="PTHR23048">
    <property type="entry name" value="MYOSIN LIGHT CHAIN 1, 3"/>
    <property type="match status" value="1"/>
</dbReference>
<organism evidence="7 8">
    <name type="scientific">Paramecium primaurelia</name>
    <dbReference type="NCBI Taxonomy" id="5886"/>
    <lineage>
        <taxon>Eukaryota</taxon>
        <taxon>Sar</taxon>
        <taxon>Alveolata</taxon>
        <taxon>Ciliophora</taxon>
        <taxon>Intramacronucleata</taxon>
        <taxon>Oligohymenophorea</taxon>
        <taxon>Peniculida</taxon>
        <taxon>Parameciidae</taxon>
        <taxon>Paramecium</taxon>
    </lineage>
</organism>
<feature type="domain" description="EF-hand" evidence="6">
    <location>
        <begin position="117"/>
        <end position="152"/>
    </location>
</feature>
<keyword evidence="2" id="KW-0479">Metal-binding</keyword>
<dbReference type="InterPro" id="IPR002048">
    <property type="entry name" value="EF_hand_dom"/>
</dbReference>
<evidence type="ECO:0000256" key="2">
    <source>
        <dbReference type="ARBA" id="ARBA00022723"/>
    </source>
</evidence>
<keyword evidence="5" id="KW-0007">Acetylation</keyword>
<protein>
    <recommendedName>
        <fullName evidence="1">Calmodulin</fullName>
    </recommendedName>
</protein>
<evidence type="ECO:0000256" key="5">
    <source>
        <dbReference type="ARBA" id="ARBA00022990"/>
    </source>
</evidence>
<reference evidence="7" key="1">
    <citation type="submission" date="2021-01" db="EMBL/GenBank/DDBJ databases">
        <authorList>
            <consortium name="Genoscope - CEA"/>
            <person name="William W."/>
        </authorList>
    </citation>
    <scope>NUCLEOTIDE SEQUENCE</scope>
</reference>
<dbReference type="OMA" id="DMNKTGF"/>
<sequence length="154" mass="17443">MNLTEEDIDMCQRAFAEMDEDGVGAIRGQDLKIALEKIGFKPSENELYKIISEVEETNTGLIRFSDFLGVYWKFKYSNQDDDDQDTIDAFVAMGGNPDKTGSISTDKLVQIIKSEFELTIDIESLIRDVDKDNSGQIEFGEFKDLLKTSYANDE</sequence>
<keyword evidence="3" id="KW-0677">Repeat</keyword>
<dbReference type="GO" id="GO:0005509">
    <property type="term" value="F:calcium ion binding"/>
    <property type="evidence" value="ECO:0007669"/>
    <property type="project" value="InterPro"/>
</dbReference>
<evidence type="ECO:0000256" key="3">
    <source>
        <dbReference type="ARBA" id="ARBA00022737"/>
    </source>
</evidence>
<dbReference type="Proteomes" id="UP000688137">
    <property type="component" value="Unassembled WGS sequence"/>
</dbReference>
<dbReference type="PANTHER" id="PTHR23048:SF0">
    <property type="entry name" value="CALMODULIN LIKE 3"/>
    <property type="match status" value="1"/>
</dbReference>
<evidence type="ECO:0000259" key="6">
    <source>
        <dbReference type="PROSITE" id="PS50222"/>
    </source>
</evidence>
<dbReference type="FunFam" id="1.10.238.10:FF:000003">
    <property type="entry name" value="Calmodulin A"/>
    <property type="match status" value="1"/>
</dbReference>
<keyword evidence="4" id="KW-0106">Calcium</keyword>
<comment type="caution">
    <text evidence="7">The sequence shown here is derived from an EMBL/GenBank/DDBJ whole genome shotgun (WGS) entry which is preliminary data.</text>
</comment>
<dbReference type="GO" id="GO:0016460">
    <property type="term" value="C:myosin II complex"/>
    <property type="evidence" value="ECO:0007669"/>
    <property type="project" value="TreeGrafter"/>
</dbReference>
<dbReference type="Pfam" id="PF13499">
    <property type="entry name" value="EF-hand_7"/>
    <property type="match status" value="1"/>
</dbReference>
<keyword evidence="8" id="KW-1185">Reference proteome</keyword>
<dbReference type="PROSITE" id="PS50222">
    <property type="entry name" value="EF_HAND_2"/>
    <property type="match status" value="2"/>
</dbReference>
<dbReference type="InterPro" id="IPR050230">
    <property type="entry name" value="CALM/Myosin/TropC-like"/>
</dbReference>
<dbReference type="InterPro" id="IPR018247">
    <property type="entry name" value="EF_Hand_1_Ca_BS"/>
</dbReference>
<evidence type="ECO:0000256" key="4">
    <source>
        <dbReference type="ARBA" id="ARBA00022837"/>
    </source>
</evidence>
<gene>
    <name evidence="7" type="ORF">PPRIM_AZ9-3.1.T0370307</name>
</gene>
<evidence type="ECO:0000256" key="1">
    <source>
        <dbReference type="ARBA" id="ARBA00020786"/>
    </source>
</evidence>
<dbReference type="AlphaFoldDB" id="A0A8S1LF61"/>
<evidence type="ECO:0000313" key="8">
    <source>
        <dbReference type="Proteomes" id="UP000688137"/>
    </source>
</evidence>
<name>A0A8S1LF61_PARPR</name>
<proteinExistence type="predicted"/>
<dbReference type="EMBL" id="CAJJDM010000036">
    <property type="protein sequence ID" value="CAD8065509.1"/>
    <property type="molecule type" value="Genomic_DNA"/>
</dbReference>
<dbReference type="Pfam" id="PF00036">
    <property type="entry name" value="EF-hand_1"/>
    <property type="match status" value="1"/>
</dbReference>
<evidence type="ECO:0000313" key="7">
    <source>
        <dbReference type="EMBL" id="CAD8065509.1"/>
    </source>
</evidence>
<feature type="domain" description="EF-hand" evidence="6">
    <location>
        <begin position="6"/>
        <end position="41"/>
    </location>
</feature>
<dbReference type="PROSITE" id="PS00018">
    <property type="entry name" value="EF_HAND_1"/>
    <property type="match status" value="1"/>
</dbReference>